<dbReference type="EMBL" id="SRPW01001042">
    <property type="protein sequence ID" value="KAG6008471.1"/>
    <property type="molecule type" value="Genomic_DNA"/>
</dbReference>
<feature type="domain" description="RING-type" evidence="6">
    <location>
        <begin position="283"/>
        <end position="321"/>
    </location>
</feature>
<dbReference type="PROSITE" id="PS50089">
    <property type="entry name" value="ZF_RING_2"/>
    <property type="match status" value="1"/>
</dbReference>
<dbReference type="InterPro" id="IPR001841">
    <property type="entry name" value="Znf_RING"/>
</dbReference>
<dbReference type="Proteomes" id="UP000748025">
    <property type="component" value="Unassembled WGS sequence"/>
</dbReference>
<keyword evidence="1" id="KW-0479">Metal-binding</keyword>
<dbReference type="Gene3D" id="1.20.58.1480">
    <property type="match status" value="1"/>
</dbReference>
<dbReference type="AlphaFoldDB" id="A0A9P7SZB9"/>
<evidence type="ECO:0000259" key="6">
    <source>
        <dbReference type="PROSITE" id="PS50089"/>
    </source>
</evidence>
<name>A0A9P7SZB9_9HYPO</name>
<evidence type="ECO:0000313" key="8">
    <source>
        <dbReference type="EMBL" id="KAG6008471.1"/>
    </source>
</evidence>
<evidence type="ECO:0000313" key="9">
    <source>
        <dbReference type="Proteomes" id="UP000748025"/>
    </source>
</evidence>
<dbReference type="Pfam" id="PF02190">
    <property type="entry name" value="LON_substr_bdg"/>
    <property type="match status" value="1"/>
</dbReference>
<feature type="domain" description="Lon N-terminal" evidence="7">
    <location>
        <begin position="370"/>
        <end position="644"/>
    </location>
</feature>
<dbReference type="SUPFAM" id="SSF88697">
    <property type="entry name" value="PUA domain-like"/>
    <property type="match status" value="1"/>
</dbReference>
<dbReference type="InterPro" id="IPR003111">
    <property type="entry name" value="Lon_prtase_N"/>
</dbReference>
<evidence type="ECO:0000256" key="4">
    <source>
        <dbReference type="PROSITE-ProRule" id="PRU00175"/>
    </source>
</evidence>
<dbReference type="CDD" id="cd16514">
    <property type="entry name" value="RING-HC_LONFs_rpt2"/>
    <property type="match status" value="1"/>
</dbReference>
<sequence>MSPERFSLAAANSPDENPEPALDAENHDLRTPIVVYQEDRRPMSGESISDAGAQEDEDRTCRLQPTCLGHHVEDDDDDDDIESKVHNRPLGLEHIRHVVRLFQCRRCSKPFNNPITLPCGQTLCKTCIPETHARTSITYPPVPDRLQGFRCPFNECSKVHALSDCGVDVVMNKIGRLVEEEIDRAKLAASELNVQTSIQVRNPWHVAGISSLHDSDPDPNIIPGGQLVSTWSLALQGGLALEAEVIYTDACSSASNDYNAVKSSLDISSLARLQTVTRQEMDCQVCYALLHDPLTTGCGHTFCRPCLHRTLDHSNRCPICRRILAMNPLLNPELCPPNESIIRITEHFWPQEKTAREEAVAAEIAARHEDLDLPLFVCTLAFPAMPTFLHVFEPRYRLMIRRVLEGNKTFGMVLPRRAQGPDDRHFHQLGTLLRIINAQFYPDGRSLVETVGITRFRVVRFGELDGYTVAKTERIDDVSLEEEEAAEAAEAAVGPEDDQTSVSSEEDTYSYRPRQMADAQTQTTEMIHEPPTASQTDGMNRDQESQISEQPPEPVTADVLQTMSTRSLMKFAIEFVARMRTQSVPWLTARMLAIYGECPDDPAIFPWWFASMLPVKDLEKYRLLATSSVRERLKICCMWIVEWETKKCWG</sequence>
<dbReference type="PANTHER" id="PTHR23327:SF42">
    <property type="entry name" value="LON PEPTIDASE N-TERMINAL DOMAIN AND RING FINGER PROTEIN C14F5.10C"/>
    <property type="match status" value="1"/>
</dbReference>
<dbReference type="Pfam" id="PF13923">
    <property type="entry name" value="zf-C3HC4_2"/>
    <property type="match status" value="1"/>
</dbReference>
<comment type="caution">
    <text evidence="8">The sequence shown here is derived from an EMBL/GenBank/DDBJ whole genome shotgun (WGS) entry which is preliminary data.</text>
</comment>
<organism evidence="8 9">
    <name type="scientific">Claviceps pusilla</name>
    <dbReference type="NCBI Taxonomy" id="123648"/>
    <lineage>
        <taxon>Eukaryota</taxon>
        <taxon>Fungi</taxon>
        <taxon>Dikarya</taxon>
        <taxon>Ascomycota</taxon>
        <taxon>Pezizomycotina</taxon>
        <taxon>Sordariomycetes</taxon>
        <taxon>Hypocreomycetidae</taxon>
        <taxon>Hypocreales</taxon>
        <taxon>Clavicipitaceae</taxon>
        <taxon>Claviceps</taxon>
    </lineage>
</organism>
<feature type="compositionally biased region" description="Acidic residues" evidence="5">
    <location>
        <begin position="495"/>
        <end position="508"/>
    </location>
</feature>
<dbReference type="GO" id="GO:0008270">
    <property type="term" value="F:zinc ion binding"/>
    <property type="evidence" value="ECO:0007669"/>
    <property type="project" value="UniProtKB-KW"/>
</dbReference>
<dbReference type="InterPro" id="IPR015947">
    <property type="entry name" value="PUA-like_sf"/>
</dbReference>
<feature type="compositionally biased region" description="Acidic residues" evidence="5">
    <location>
        <begin position="478"/>
        <end position="487"/>
    </location>
</feature>
<dbReference type="PANTHER" id="PTHR23327">
    <property type="entry name" value="RING FINGER PROTEIN 127"/>
    <property type="match status" value="1"/>
</dbReference>
<evidence type="ECO:0000256" key="3">
    <source>
        <dbReference type="ARBA" id="ARBA00022833"/>
    </source>
</evidence>
<dbReference type="SMART" id="SM00464">
    <property type="entry name" value="LON"/>
    <property type="match status" value="1"/>
</dbReference>
<dbReference type="Gene3D" id="3.30.40.10">
    <property type="entry name" value="Zinc/RING finger domain, C3HC4 (zinc finger)"/>
    <property type="match status" value="2"/>
</dbReference>
<keyword evidence="3" id="KW-0862">Zinc</keyword>
<evidence type="ECO:0000256" key="1">
    <source>
        <dbReference type="ARBA" id="ARBA00022723"/>
    </source>
</evidence>
<keyword evidence="9" id="KW-1185">Reference proteome</keyword>
<proteinExistence type="predicted"/>
<dbReference type="InterPro" id="IPR017907">
    <property type="entry name" value="Znf_RING_CS"/>
</dbReference>
<dbReference type="InterPro" id="IPR046336">
    <property type="entry name" value="Lon_prtase_N_sf"/>
</dbReference>
<reference evidence="8" key="1">
    <citation type="journal article" date="2020" name="bioRxiv">
        <title>Whole genome comparisons of ergot fungi reveals the divergence and evolution of species within the genus Claviceps are the result of varying mechanisms driving genome evolution and host range expansion.</title>
        <authorList>
            <person name="Wyka S.A."/>
            <person name="Mondo S.J."/>
            <person name="Liu M."/>
            <person name="Dettman J."/>
            <person name="Nalam V."/>
            <person name="Broders K.D."/>
        </authorList>
    </citation>
    <scope>NUCLEOTIDE SEQUENCE</scope>
    <source>
        <strain evidence="8">CCC 602</strain>
    </source>
</reference>
<evidence type="ECO:0000256" key="2">
    <source>
        <dbReference type="ARBA" id="ARBA00022771"/>
    </source>
</evidence>
<keyword evidence="2 4" id="KW-0863">Zinc-finger</keyword>
<evidence type="ECO:0000256" key="5">
    <source>
        <dbReference type="SAM" id="MobiDB-lite"/>
    </source>
</evidence>
<dbReference type="SMART" id="SM00184">
    <property type="entry name" value="RING"/>
    <property type="match status" value="2"/>
</dbReference>
<protein>
    <submittedName>
        <fullName evidence="8">Uncharacterized protein</fullName>
    </submittedName>
</protein>
<accession>A0A9P7SZB9</accession>
<dbReference type="PROSITE" id="PS00518">
    <property type="entry name" value="ZF_RING_1"/>
    <property type="match status" value="1"/>
</dbReference>
<dbReference type="Gene3D" id="2.30.130.40">
    <property type="entry name" value="LON domain-like"/>
    <property type="match status" value="1"/>
</dbReference>
<feature type="region of interest" description="Disordered" evidence="5">
    <location>
        <begin position="1"/>
        <end position="58"/>
    </location>
</feature>
<dbReference type="InterPro" id="IPR013083">
    <property type="entry name" value="Znf_RING/FYVE/PHD"/>
</dbReference>
<dbReference type="OrthoDB" id="264917at2759"/>
<dbReference type="PROSITE" id="PS51787">
    <property type="entry name" value="LON_N"/>
    <property type="match status" value="1"/>
</dbReference>
<dbReference type="SUPFAM" id="SSF57850">
    <property type="entry name" value="RING/U-box"/>
    <property type="match status" value="2"/>
</dbReference>
<evidence type="ECO:0000259" key="7">
    <source>
        <dbReference type="PROSITE" id="PS51787"/>
    </source>
</evidence>
<dbReference type="GO" id="GO:0061630">
    <property type="term" value="F:ubiquitin protein ligase activity"/>
    <property type="evidence" value="ECO:0007669"/>
    <property type="project" value="TreeGrafter"/>
</dbReference>
<gene>
    <name evidence="8" type="ORF">E4U43_000151</name>
</gene>
<feature type="region of interest" description="Disordered" evidence="5">
    <location>
        <begin position="478"/>
        <end position="554"/>
    </location>
</feature>